<name>A0ABQ8WYT1_PENCH</name>
<protein>
    <submittedName>
        <fullName evidence="2">Uncharacterized protein</fullName>
    </submittedName>
</protein>
<evidence type="ECO:0000313" key="2">
    <source>
        <dbReference type="EMBL" id="KAJ5284066.1"/>
    </source>
</evidence>
<dbReference type="EMBL" id="JAPVEB010000001">
    <property type="protein sequence ID" value="KAJ5284066.1"/>
    <property type="molecule type" value="Genomic_DNA"/>
</dbReference>
<proteinExistence type="predicted"/>
<feature type="compositionally biased region" description="Polar residues" evidence="1">
    <location>
        <begin position="35"/>
        <end position="47"/>
    </location>
</feature>
<sequence>MNAWLADASNIPGQDNGVFHPSTIDPSTAFLHGSPTPQDPSQFQRMFNNGVPRNASPGFHNPNQVIPSKRARPEDGMPMSPRPAPGGVTGSRSQTPTSHFRVIKDRPMALRNSRNTRRRTSISSKERLRM</sequence>
<feature type="region of interest" description="Disordered" evidence="1">
    <location>
        <begin position="1"/>
        <end position="130"/>
    </location>
</feature>
<dbReference type="Proteomes" id="UP001220256">
    <property type="component" value="Unassembled WGS sequence"/>
</dbReference>
<comment type="caution">
    <text evidence="2">The sequence shown here is derived from an EMBL/GenBank/DDBJ whole genome shotgun (WGS) entry which is preliminary data.</text>
</comment>
<evidence type="ECO:0000256" key="1">
    <source>
        <dbReference type="SAM" id="MobiDB-lite"/>
    </source>
</evidence>
<accession>A0ABQ8WYT1</accession>
<organism evidence="2 3">
    <name type="scientific">Penicillium chrysogenum</name>
    <name type="common">Penicillium notatum</name>
    <dbReference type="NCBI Taxonomy" id="5076"/>
    <lineage>
        <taxon>Eukaryota</taxon>
        <taxon>Fungi</taxon>
        <taxon>Dikarya</taxon>
        <taxon>Ascomycota</taxon>
        <taxon>Pezizomycotina</taxon>
        <taxon>Eurotiomycetes</taxon>
        <taxon>Eurotiomycetidae</taxon>
        <taxon>Eurotiales</taxon>
        <taxon>Aspergillaceae</taxon>
        <taxon>Penicillium</taxon>
        <taxon>Penicillium chrysogenum species complex</taxon>
    </lineage>
</organism>
<evidence type="ECO:0000313" key="3">
    <source>
        <dbReference type="Proteomes" id="UP001220256"/>
    </source>
</evidence>
<reference evidence="2 3" key="1">
    <citation type="journal article" date="2023" name="IMA Fungus">
        <title>Comparative genomic study of the Penicillium genus elucidates a diverse pangenome and 15 lateral gene transfer events.</title>
        <authorList>
            <person name="Petersen C."/>
            <person name="Sorensen T."/>
            <person name="Nielsen M.R."/>
            <person name="Sondergaard T.E."/>
            <person name="Sorensen J.L."/>
            <person name="Fitzpatrick D.A."/>
            <person name="Frisvad J.C."/>
            <person name="Nielsen K.L."/>
        </authorList>
    </citation>
    <scope>NUCLEOTIDE SEQUENCE [LARGE SCALE GENOMIC DNA]</scope>
    <source>
        <strain evidence="2 3">IBT 3361</strain>
    </source>
</reference>
<gene>
    <name evidence="2" type="ORF">N7505_002046</name>
</gene>
<keyword evidence="3" id="KW-1185">Reference proteome</keyword>